<accession>A0A1I3ZIP8</accession>
<evidence type="ECO:0000313" key="3">
    <source>
        <dbReference type="Proteomes" id="UP000199533"/>
    </source>
</evidence>
<dbReference type="Proteomes" id="UP000199533">
    <property type="component" value="Unassembled WGS sequence"/>
</dbReference>
<reference evidence="3" key="1">
    <citation type="submission" date="2016-10" db="EMBL/GenBank/DDBJ databases">
        <authorList>
            <person name="Varghese N."/>
            <person name="Submissions S."/>
        </authorList>
    </citation>
    <scope>NUCLEOTIDE SEQUENCE [LARGE SCALE GENOMIC DNA]</scope>
    <source>
        <strain evidence="3">Nm69</strain>
    </source>
</reference>
<name>A0A1I3ZIP8_9PROT</name>
<keyword evidence="1" id="KW-1133">Transmembrane helix</keyword>
<feature type="transmembrane region" description="Helical" evidence="1">
    <location>
        <begin position="296"/>
        <end position="316"/>
    </location>
</feature>
<protein>
    <submittedName>
        <fullName evidence="2">Uncharacterized protein</fullName>
    </submittedName>
</protein>
<dbReference type="STRING" id="52441.SAMN05216302_100692"/>
<keyword evidence="3" id="KW-1185">Reference proteome</keyword>
<evidence type="ECO:0000256" key="1">
    <source>
        <dbReference type="SAM" id="Phobius"/>
    </source>
</evidence>
<dbReference type="RefSeq" id="WP_090697934.1">
    <property type="nucleotide sequence ID" value="NZ_FOSP01000006.1"/>
</dbReference>
<sequence length="333" mass="37000">MLEIIIAILLIYALFASLVSGINEMIVQIFAMRGRILFEGIVMMLGELPKETGAGIKSWFRKAKHKLGFGVDQNAHLTKSLYEHPLIDTLSPPGGSRPSYISASTFSTALVQVLTSDGSFMTLSQKLDNRTTSLGKLLGPMLDEANGDLEKFKAKVESHFNAVMDRVGGWYKRRAQVVIFLIGLVLASVLNVDSIYIAQQLQRNPAQVETLVQAAERLSLKADEVERNLPSFRSNNLIDEDSDATGQRNSIDDDFLKEVQKINHKIDEFKHLGLPIGWNLSEKSDSLLLPHQDVRFFWLGWLLTALAGALGAPFWFDAISKLFAVRGTGKKPE</sequence>
<feature type="transmembrane region" description="Helical" evidence="1">
    <location>
        <begin position="177"/>
        <end position="198"/>
    </location>
</feature>
<feature type="transmembrane region" description="Helical" evidence="1">
    <location>
        <begin position="6"/>
        <end position="27"/>
    </location>
</feature>
<organism evidence="2 3">
    <name type="scientific">Nitrosomonas aestuarii</name>
    <dbReference type="NCBI Taxonomy" id="52441"/>
    <lineage>
        <taxon>Bacteria</taxon>
        <taxon>Pseudomonadati</taxon>
        <taxon>Pseudomonadota</taxon>
        <taxon>Betaproteobacteria</taxon>
        <taxon>Nitrosomonadales</taxon>
        <taxon>Nitrosomonadaceae</taxon>
        <taxon>Nitrosomonas</taxon>
    </lineage>
</organism>
<evidence type="ECO:0000313" key="2">
    <source>
        <dbReference type="EMBL" id="SFK43466.1"/>
    </source>
</evidence>
<dbReference type="EMBL" id="FOSP01000006">
    <property type="protein sequence ID" value="SFK43466.1"/>
    <property type="molecule type" value="Genomic_DNA"/>
</dbReference>
<dbReference type="AlphaFoldDB" id="A0A1I3ZIP8"/>
<keyword evidence="1" id="KW-0812">Transmembrane</keyword>
<proteinExistence type="predicted"/>
<gene>
    <name evidence="2" type="ORF">SAMN05216302_100692</name>
</gene>
<keyword evidence="1" id="KW-0472">Membrane</keyword>
<dbReference type="OrthoDB" id="6286374at2"/>